<evidence type="ECO:0000313" key="3">
    <source>
        <dbReference type="Proteomes" id="UP000822688"/>
    </source>
</evidence>
<keyword evidence="3" id="KW-1185">Reference proteome</keyword>
<name>A0A8T0GYM5_CERPU</name>
<gene>
    <name evidence="2" type="ORF">KC19_8G138200</name>
</gene>
<proteinExistence type="predicted"/>
<feature type="non-terminal residue" evidence="2">
    <location>
        <position position="138"/>
    </location>
</feature>
<evidence type="ECO:0000256" key="1">
    <source>
        <dbReference type="SAM" id="MobiDB-lite"/>
    </source>
</evidence>
<comment type="caution">
    <text evidence="2">The sequence shown here is derived from an EMBL/GenBank/DDBJ whole genome shotgun (WGS) entry which is preliminary data.</text>
</comment>
<accession>A0A8T0GYM5</accession>
<dbReference type="AlphaFoldDB" id="A0A8T0GYM5"/>
<protein>
    <submittedName>
        <fullName evidence="2">Uncharacterized protein</fullName>
    </submittedName>
</protein>
<dbReference type="Proteomes" id="UP000822688">
    <property type="component" value="Chromosome 8"/>
</dbReference>
<organism evidence="2 3">
    <name type="scientific">Ceratodon purpureus</name>
    <name type="common">Fire moss</name>
    <name type="synonym">Dicranum purpureum</name>
    <dbReference type="NCBI Taxonomy" id="3225"/>
    <lineage>
        <taxon>Eukaryota</taxon>
        <taxon>Viridiplantae</taxon>
        <taxon>Streptophyta</taxon>
        <taxon>Embryophyta</taxon>
        <taxon>Bryophyta</taxon>
        <taxon>Bryophytina</taxon>
        <taxon>Bryopsida</taxon>
        <taxon>Dicranidae</taxon>
        <taxon>Pseudoditrichales</taxon>
        <taxon>Ditrichaceae</taxon>
        <taxon>Ceratodon</taxon>
    </lineage>
</organism>
<reference evidence="2" key="1">
    <citation type="submission" date="2020-06" db="EMBL/GenBank/DDBJ databases">
        <title>WGS assembly of Ceratodon purpureus strain R40.</title>
        <authorList>
            <person name="Carey S.B."/>
            <person name="Jenkins J."/>
            <person name="Shu S."/>
            <person name="Lovell J.T."/>
            <person name="Sreedasyam A."/>
            <person name="Maumus F."/>
            <person name="Tiley G.P."/>
            <person name="Fernandez-Pozo N."/>
            <person name="Barry K."/>
            <person name="Chen C."/>
            <person name="Wang M."/>
            <person name="Lipzen A."/>
            <person name="Daum C."/>
            <person name="Saski C.A."/>
            <person name="Payton A.C."/>
            <person name="Mcbreen J.C."/>
            <person name="Conrad R.E."/>
            <person name="Kollar L.M."/>
            <person name="Olsson S."/>
            <person name="Huttunen S."/>
            <person name="Landis J.B."/>
            <person name="Wickett N.J."/>
            <person name="Johnson M.G."/>
            <person name="Rensing S.A."/>
            <person name="Grimwood J."/>
            <person name="Schmutz J."/>
            <person name="Mcdaniel S.F."/>
        </authorList>
    </citation>
    <scope>NUCLEOTIDE SEQUENCE</scope>
    <source>
        <strain evidence="2">R40</strain>
    </source>
</reference>
<dbReference type="EMBL" id="CM026429">
    <property type="protein sequence ID" value="KAG0564766.1"/>
    <property type="molecule type" value="Genomic_DNA"/>
</dbReference>
<evidence type="ECO:0000313" key="2">
    <source>
        <dbReference type="EMBL" id="KAG0564766.1"/>
    </source>
</evidence>
<feature type="region of interest" description="Disordered" evidence="1">
    <location>
        <begin position="104"/>
        <end position="138"/>
    </location>
</feature>
<sequence>MLHLRQFIKLKVKHRNPLKAWENAQWMYEWSKPKVGEGLCTWLVFIIHSEKVFSMRNPGAYRWSPLPQSIQDKLPALSVKMAKWSLGINEHKFFLGPYPPTQIPDAGTHPWHPEQTPEQGSINGDNEGGSSPIIISNV</sequence>